<evidence type="ECO:0000313" key="8">
    <source>
        <dbReference type="Proteomes" id="UP000494206"/>
    </source>
</evidence>
<keyword evidence="8" id="KW-1185">Reference proteome</keyword>
<name>A0A8S1FC22_9PELO</name>
<comment type="subcellular location">
    <subcellularLocation>
        <location evidence="1">Membrane</location>
    </subcellularLocation>
</comment>
<feature type="transmembrane region" description="Helical" evidence="5">
    <location>
        <begin position="132"/>
        <end position="152"/>
    </location>
</feature>
<feature type="transmembrane region" description="Helical" evidence="5">
    <location>
        <begin position="15"/>
        <end position="41"/>
    </location>
</feature>
<dbReference type="PANTHER" id="PTHR47411:SF3">
    <property type="entry name" value="I-BETA-1,3-N-ACETYLGLUCOSAMINYLTRANSFERASE"/>
    <property type="match status" value="1"/>
</dbReference>
<dbReference type="OrthoDB" id="9974378at2759"/>
<keyword evidence="2 5" id="KW-0812">Transmembrane</keyword>
<evidence type="ECO:0000256" key="4">
    <source>
        <dbReference type="ARBA" id="ARBA00023136"/>
    </source>
</evidence>
<protein>
    <recommendedName>
        <fullName evidence="6">G-protein coupled receptors family 1 profile domain-containing protein</fullName>
    </recommendedName>
</protein>
<dbReference type="Proteomes" id="UP000494206">
    <property type="component" value="Unassembled WGS sequence"/>
</dbReference>
<feature type="transmembrane region" description="Helical" evidence="5">
    <location>
        <begin position="184"/>
        <end position="207"/>
    </location>
</feature>
<evidence type="ECO:0000256" key="5">
    <source>
        <dbReference type="SAM" id="Phobius"/>
    </source>
</evidence>
<proteinExistence type="predicted"/>
<dbReference type="PANTHER" id="PTHR47411">
    <property type="entry name" value="B3GNT1, BETA-1,3-N-ACETYLGUCOSAMINYLTRANSFERASE 1, HOMOLOG"/>
    <property type="match status" value="1"/>
</dbReference>
<evidence type="ECO:0000259" key="6">
    <source>
        <dbReference type="PROSITE" id="PS50262"/>
    </source>
</evidence>
<dbReference type="PROSITE" id="PS50262">
    <property type="entry name" value="G_PROTEIN_RECEP_F1_2"/>
    <property type="match status" value="1"/>
</dbReference>
<keyword evidence="3 5" id="KW-1133">Transmembrane helix</keyword>
<accession>A0A8S1FC22</accession>
<feature type="transmembrane region" description="Helical" evidence="5">
    <location>
        <begin position="93"/>
        <end position="111"/>
    </location>
</feature>
<dbReference type="CDD" id="cd00637">
    <property type="entry name" value="7tm_classA_rhodopsin-like"/>
    <property type="match status" value="1"/>
</dbReference>
<dbReference type="InterPro" id="IPR017452">
    <property type="entry name" value="GPCR_Rhodpsn_7TM"/>
</dbReference>
<reference evidence="7 8" key="1">
    <citation type="submission" date="2020-04" db="EMBL/GenBank/DDBJ databases">
        <authorList>
            <person name="Laetsch R D."/>
            <person name="Stevens L."/>
            <person name="Kumar S."/>
            <person name="Blaxter L. M."/>
        </authorList>
    </citation>
    <scope>NUCLEOTIDE SEQUENCE [LARGE SCALE GENOMIC DNA]</scope>
</reference>
<gene>
    <name evidence="7" type="ORF">CBOVIS_LOCUS10910</name>
</gene>
<dbReference type="Pfam" id="PF10328">
    <property type="entry name" value="7TM_GPCR_Srx"/>
    <property type="match status" value="1"/>
</dbReference>
<organism evidence="7 8">
    <name type="scientific">Caenorhabditis bovis</name>
    <dbReference type="NCBI Taxonomy" id="2654633"/>
    <lineage>
        <taxon>Eukaryota</taxon>
        <taxon>Metazoa</taxon>
        <taxon>Ecdysozoa</taxon>
        <taxon>Nematoda</taxon>
        <taxon>Chromadorea</taxon>
        <taxon>Rhabditida</taxon>
        <taxon>Rhabditina</taxon>
        <taxon>Rhabditomorpha</taxon>
        <taxon>Rhabditoidea</taxon>
        <taxon>Rhabditidae</taxon>
        <taxon>Peloderinae</taxon>
        <taxon>Caenorhabditis</taxon>
    </lineage>
</organism>
<dbReference type="InterPro" id="IPR019430">
    <property type="entry name" value="7TM_GPCR_serpentine_rcpt_Srx"/>
</dbReference>
<dbReference type="Gene3D" id="1.20.1070.10">
    <property type="entry name" value="Rhodopsin 7-helix transmembrane proteins"/>
    <property type="match status" value="1"/>
</dbReference>
<evidence type="ECO:0000256" key="2">
    <source>
        <dbReference type="ARBA" id="ARBA00022692"/>
    </source>
</evidence>
<dbReference type="AlphaFoldDB" id="A0A8S1FC22"/>
<dbReference type="Pfam" id="PF13896">
    <property type="entry name" value="Glyco_transf_49"/>
    <property type="match status" value="1"/>
</dbReference>
<sequence length="678" mass="78903">MPLAEIEGGAPREDVLLASLVIFMVAFSGLLFNIVGIIVVLKNPILRNSFGTMCLSHSIADSGVLLVFFAWAAPATYVQSMKIEGMLNKILGQINIMFWDVCVYSHLMISMNRLISILSPSNAGRIFSRTNTYLIIAFVWLVAIMHVVPYFWYDQCYVYYSPASWTWNFAETYCGFVISTYTDYYTSVGTFIIMSTVDFATLTLLVFHRKHTYFTTNEQSVKRRKVEIRFFVQSCLQGILFFYEIFNFYYVSTLNDNRWFVFFTSTFAWEICHSLDGLVVCLFHFRWKIFLHNSSVRQQLSPTKSVQNSTSLRDNDESTIRFKTIEHGSEFCVAFNVTQASSTFREDGLEPISLIMHATSHFMRDIETQCSTRNWNGPISVSLFIDQYSVDAVDYIHEVHRCSAKINSKLNVHVVYRKSPYQLECNPVTIKRSFRKCATFNATIRSRERSRIIPPFGIYPINVMRNVARIGAPSDIQMLADIEMVFSEGFALKMKKLANQYIDGKQKNLLVIRRFEVDNKAKIPKDTRQLFLMIKAFRAFEFHHKYFPAGHTIESLWQWFRMSKNTTEPYAWEIDYKSSSWEAQFILHRNDPHNAEFMPTRIRDQQALVYELCRAGYKFLLVSHVFNVHKGVKTKETNLSSAVLTHQRRLRARAFRKFSTIMNATYPDTYKYCGKFIM</sequence>
<dbReference type="GO" id="GO:0016020">
    <property type="term" value="C:membrane"/>
    <property type="evidence" value="ECO:0007669"/>
    <property type="project" value="UniProtKB-SubCell"/>
</dbReference>
<dbReference type="EMBL" id="CADEPM010000008">
    <property type="protein sequence ID" value="CAB3409230.1"/>
    <property type="molecule type" value="Genomic_DNA"/>
</dbReference>
<comment type="caution">
    <text evidence="7">The sequence shown here is derived from an EMBL/GenBank/DDBJ whole genome shotgun (WGS) entry which is preliminary data.</text>
</comment>
<evidence type="ECO:0000256" key="1">
    <source>
        <dbReference type="ARBA" id="ARBA00004370"/>
    </source>
</evidence>
<dbReference type="SUPFAM" id="SSF81321">
    <property type="entry name" value="Family A G protein-coupled receptor-like"/>
    <property type="match status" value="1"/>
</dbReference>
<feature type="domain" description="G-protein coupled receptors family 1 profile" evidence="6">
    <location>
        <begin position="32"/>
        <end position="207"/>
    </location>
</feature>
<evidence type="ECO:0000313" key="7">
    <source>
        <dbReference type="EMBL" id="CAB3409230.1"/>
    </source>
</evidence>
<feature type="transmembrane region" description="Helical" evidence="5">
    <location>
        <begin position="53"/>
        <end position="73"/>
    </location>
</feature>
<feature type="transmembrane region" description="Helical" evidence="5">
    <location>
        <begin position="228"/>
        <end position="250"/>
    </location>
</feature>
<evidence type="ECO:0000256" key="3">
    <source>
        <dbReference type="ARBA" id="ARBA00022989"/>
    </source>
</evidence>
<keyword evidence="4 5" id="KW-0472">Membrane</keyword>